<keyword evidence="5" id="KW-1185">Reference proteome</keyword>
<dbReference type="Pfam" id="PF01535">
    <property type="entry name" value="PPR"/>
    <property type="match status" value="2"/>
</dbReference>
<evidence type="ECO:0000256" key="4">
    <source>
        <dbReference type="SAM" id="MobiDB-lite"/>
    </source>
</evidence>
<dbReference type="GO" id="GO:0003729">
    <property type="term" value="F:mRNA binding"/>
    <property type="evidence" value="ECO:0007669"/>
    <property type="project" value="UniProtKB-ARBA"/>
</dbReference>
<comment type="similarity">
    <text evidence="1">Belongs to the PPR family. PCMP-H subfamily.</text>
</comment>
<feature type="repeat" description="PPR" evidence="3">
    <location>
        <begin position="227"/>
        <end position="257"/>
    </location>
</feature>
<dbReference type="NCBIfam" id="TIGR00756">
    <property type="entry name" value="PPR"/>
    <property type="match status" value="4"/>
</dbReference>
<dbReference type="GeneID" id="105040051"/>
<dbReference type="InterPro" id="IPR011990">
    <property type="entry name" value="TPR-like_helical_dom_sf"/>
</dbReference>
<dbReference type="KEGG" id="egu:105040051"/>
<dbReference type="InterPro" id="IPR046849">
    <property type="entry name" value="E2_motif"/>
</dbReference>
<organism evidence="5 6">
    <name type="scientific">Elaeis guineensis var. tenera</name>
    <name type="common">Oil palm</name>
    <dbReference type="NCBI Taxonomy" id="51953"/>
    <lineage>
        <taxon>Eukaryota</taxon>
        <taxon>Viridiplantae</taxon>
        <taxon>Streptophyta</taxon>
        <taxon>Embryophyta</taxon>
        <taxon>Tracheophyta</taxon>
        <taxon>Spermatophyta</taxon>
        <taxon>Magnoliopsida</taxon>
        <taxon>Liliopsida</taxon>
        <taxon>Arecaceae</taxon>
        <taxon>Arecoideae</taxon>
        <taxon>Cocoseae</taxon>
        <taxon>Elaeidinae</taxon>
        <taxon>Elaeis</taxon>
    </lineage>
</organism>
<dbReference type="Proteomes" id="UP000504607">
    <property type="component" value="Chromosome 2"/>
</dbReference>
<dbReference type="PANTHER" id="PTHR47926">
    <property type="entry name" value="PENTATRICOPEPTIDE REPEAT-CONTAINING PROTEIN"/>
    <property type="match status" value="1"/>
</dbReference>
<evidence type="ECO:0000256" key="1">
    <source>
        <dbReference type="ARBA" id="ARBA00006643"/>
    </source>
</evidence>
<name>A0A6I9QT74_ELAGV</name>
<accession>A0A6I9QT74</accession>
<feature type="repeat" description="PPR" evidence="3">
    <location>
        <begin position="93"/>
        <end position="127"/>
    </location>
</feature>
<dbReference type="FunFam" id="1.25.40.10:FF:000348">
    <property type="entry name" value="Pentatricopeptide repeat-containing protein chloroplastic"/>
    <property type="match status" value="1"/>
</dbReference>
<dbReference type="Pfam" id="PF20431">
    <property type="entry name" value="E_motif"/>
    <property type="match status" value="1"/>
</dbReference>
<dbReference type="FunFam" id="1.25.40.10:FF:000690">
    <property type="entry name" value="Pentatricopeptide repeat-containing protein"/>
    <property type="match status" value="1"/>
</dbReference>
<protein>
    <submittedName>
        <fullName evidence="6">Pentatricopeptide repeat-containing protein At5g66520-like</fullName>
    </submittedName>
</protein>
<proteinExistence type="inferred from homology"/>
<dbReference type="AlphaFoldDB" id="A0A6I9QT74"/>
<dbReference type="OrthoDB" id="330671at2759"/>
<dbReference type="PANTHER" id="PTHR47926:SF436">
    <property type="entry name" value="PENTATRICOPEPTIDE REPEAT-CONTAINING PROTEIN ELI1, CHLOROPLASTIC-LIKE ISOFORM X2"/>
    <property type="match status" value="1"/>
</dbReference>
<feature type="repeat" description="PPR" evidence="3">
    <location>
        <begin position="359"/>
        <end position="393"/>
    </location>
</feature>
<evidence type="ECO:0000256" key="2">
    <source>
        <dbReference type="ARBA" id="ARBA00022737"/>
    </source>
</evidence>
<reference evidence="6" key="1">
    <citation type="submission" date="2025-08" db="UniProtKB">
        <authorList>
            <consortium name="RefSeq"/>
        </authorList>
    </citation>
    <scope>IDENTIFICATION</scope>
</reference>
<dbReference type="GO" id="GO:0009451">
    <property type="term" value="P:RNA modification"/>
    <property type="evidence" value="ECO:0007669"/>
    <property type="project" value="InterPro"/>
</dbReference>
<dbReference type="Pfam" id="PF20430">
    <property type="entry name" value="Eplus_motif"/>
    <property type="match status" value="1"/>
</dbReference>
<dbReference type="InterPro" id="IPR046848">
    <property type="entry name" value="E_motif"/>
</dbReference>
<evidence type="ECO:0000256" key="3">
    <source>
        <dbReference type="PROSITE-ProRule" id="PRU00708"/>
    </source>
</evidence>
<gene>
    <name evidence="6" type="primary">LOC105040051</name>
</gene>
<evidence type="ECO:0000313" key="6">
    <source>
        <dbReference type="RefSeq" id="XP_010914730.1"/>
    </source>
</evidence>
<dbReference type="InterPro" id="IPR046960">
    <property type="entry name" value="PPR_At4g14850-like_plant"/>
</dbReference>
<dbReference type="Pfam" id="PF13041">
    <property type="entry name" value="PPR_2"/>
    <property type="match status" value="4"/>
</dbReference>
<evidence type="ECO:0000313" key="5">
    <source>
        <dbReference type="Proteomes" id="UP000504607"/>
    </source>
</evidence>
<dbReference type="Gene3D" id="1.25.40.10">
    <property type="entry name" value="Tetratricopeptide repeat domain"/>
    <property type="match status" value="4"/>
</dbReference>
<sequence>MTPLSASLHVSAPKLPPLPPRSPPIKPHPAIALLQISRTHGELSQIHSLLIKTALIREKHAFGRLLLSLASLSHSDALEHARKLFDSPDCPKNTFVYNSMIKSYSRFGDPKSALLVLSQMVREDSVLPDEFTYTFVLNACSQSPLISEGKQIHARMVKTSAWVSTHSWNSLMDFCVKTREDIWRVRRILYSMHEPDIVSWNCLLDGYVKSVALDDARKFFDEMPQRDTVSWTTLLAGYANAGLLKEACDLFDEMPERNMVSWSTMINGYVRSGRYSEALALFKEMQVLDVRVDKIALTTLLSACAGLGALDQGRWIHAYIDKHGVEVDAHLCTALVDMYGKCGRIDLAYEVFGGFRDKKAFLWNAMLGGLAMHSRGKEALELFTKMLDSGKKPNEITFIGVLSACSHSGLVSDGLKIFSSIDKDHDIVPTMEHYGCLVDLLGRAGLLDDAKRVIETMPIAANGSVWKALLGASRLYGDVELGEQVGRILLELEPMDDGNYVLLSNVYAIQNRWEDVGRLRRMMRERGVSKTPGCSSIEVNGVVHMFMAGDWSHPQSQEIYTLLDELAKQSSATWKQSQFR</sequence>
<feature type="repeat" description="PPR" evidence="3">
    <location>
        <begin position="258"/>
        <end position="292"/>
    </location>
</feature>
<dbReference type="InterPro" id="IPR002885">
    <property type="entry name" value="PPR_rpt"/>
</dbReference>
<feature type="region of interest" description="Disordered" evidence="4">
    <location>
        <begin position="1"/>
        <end position="22"/>
    </location>
</feature>
<dbReference type="InParanoid" id="A0A6I9QT74"/>
<dbReference type="PROSITE" id="PS51375">
    <property type="entry name" value="PPR"/>
    <property type="match status" value="5"/>
</dbReference>
<keyword evidence="2" id="KW-0677">Repeat</keyword>
<dbReference type="RefSeq" id="XP_010914730.1">
    <property type="nucleotide sequence ID" value="XM_010916428.3"/>
</dbReference>
<feature type="repeat" description="PPR" evidence="3">
    <location>
        <begin position="196"/>
        <end position="226"/>
    </location>
</feature>